<accession>A0A840LCR5</accession>
<evidence type="ECO:0000313" key="7">
    <source>
        <dbReference type="EMBL" id="MBB4844705.1"/>
    </source>
</evidence>
<comment type="cofactor">
    <cofactor evidence="4">
        <name>heme c</name>
        <dbReference type="ChEBI" id="CHEBI:61717"/>
    </cofactor>
    <text evidence="4">Binds 3 heme c groups covalently per subunit.</text>
</comment>
<keyword evidence="3 5" id="KW-0408">Iron</keyword>
<dbReference type="RefSeq" id="WP_184301495.1">
    <property type="nucleotide sequence ID" value="NZ_JACHLP010000006.1"/>
</dbReference>
<feature type="binding site" description="axial binding residue" evidence="5">
    <location>
        <position position="331"/>
    </location>
    <ligand>
        <name>heme c</name>
        <dbReference type="ChEBI" id="CHEBI:61717"/>
        <label>3</label>
    </ligand>
    <ligandPart>
        <name>Fe</name>
        <dbReference type="ChEBI" id="CHEBI:18248"/>
    </ligandPart>
</feature>
<evidence type="ECO:0000259" key="6">
    <source>
        <dbReference type="PROSITE" id="PS51007"/>
    </source>
</evidence>
<dbReference type="PANTHER" id="PTHR35008:SF4">
    <property type="entry name" value="BLL4482 PROTEIN"/>
    <property type="match status" value="1"/>
</dbReference>
<keyword evidence="8" id="KW-1185">Reference proteome</keyword>
<proteinExistence type="predicted"/>
<evidence type="ECO:0000256" key="3">
    <source>
        <dbReference type="ARBA" id="ARBA00023004"/>
    </source>
</evidence>
<dbReference type="InterPro" id="IPR036909">
    <property type="entry name" value="Cyt_c-like_dom_sf"/>
</dbReference>
<dbReference type="GO" id="GO:0005506">
    <property type="term" value="F:iron ion binding"/>
    <property type="evidence" value="ECO:0007669"/>
    <property type="project" value="InterPro"/>
</dbReference>
<feature type="domain" description="Cytochrome c" evidence="6">
    <location>
        <begin position="189"/>
        <end position="299"/>
    </location>
</feature>
<feature type="binding site" description="covalent" evidence="4">
    <location>
        <position position="327"/>
    </location>
    <ligand>
        <name>heme c</name>
        <dbReference type="ChEBI" id="CHEBI:61717"/>
        <label>3</label>
    </ligand>
</feature>
<dbReference type="InterPro" id="IPR009056">
    <property type="entry name" value="Cyt_c-like_dom"/>
</dbReference>
<dbReference type="GO" id="GO:0020037">
    <property type="term" value="F:heme binding"/>
    <property type="evidence" value="ECO:0007669"/>
    <property type="project" value="InterPro"/>
</dbReference>
<dbReference type="Proteomes" id="UP000562027">
    <property type="component" value="Unassembled WGS sequence"/>
</dbReference>
<feature type="domain" description="Cytochrome c" evidence="6">
    <location>
        <begin position="44"/>
        <end position="147"/>
    </location>
</feature>
<dbReference type="Gene3D" id="1.10.760.10">
    <property type="entry name" value="Cytochrome c-like domain"/>
    <property type="match status" value="3"/>
</dbReference>
<feature type="domain" description="Cytochrome c" evidence="6">
    <location>
        <begin position="314"/>
        <end position="404"/>
    </location>
</feature>
<evidence type="ECO:0000313" key="8">
    <source>
        <dbReference type="Proteomes" id="UP000562027"/>
    </source>
</evidence>
<protein>
    <submittedName>
        <fullName evidence="7">Mono/diheme cytochrome c family protein</fullName>
    </submittedName>
</protein>
<dbReference type="SUPFAM" id="SSF46626">
    <property type="entry name" value="Cytochrome c"/>
    <property type="match status" value="3"/>
</dbReference>
<feature type="binding site" description="covalent" evidence="4">
    <location>
        <position position="330"/>
    </location>
    <ligand>
        <name>heme c</name>
        <dbReference type="ChEBI" id="CHEBI:61717"/>
        <label>3</label>
    </ligand>
</feature>
<dbReference type="InterPro" id="IPR051459">
    <property type="entry name" value="Cytochrome_c-type_DH"/>
</dbReference>
<feature type="binding site" description="axial binding residue" evidence="5">
    <location>
        <position position="62"/>
    </location>
    <ligand>
        <name>heme c</name>
        <dbReference type="ChEBI" id="CHEBI:61717"/>
        <label>1</label>
    </ligand>
    <ligandPart>
        <name>Fe</name>
        <dbReference type="ChEBI" id="CHEBI:18248"/>
    </ligandPart>
</feature>
<feature type="binding site" description="covalent" evidence="4">
    <location>
        <position position="204"/>
    </location>
    <ligand>
        <name>heme c</name>
        <dbReference type="ChEBI" id="CHEBI:61717"/>
        <label>2</label>
    </ligand>
</feature>
<dbReference type="AlphaFoldDB" id="A0A840LCR5"/>
<feature type="binding site" description="covalent" evidence="4">
    <location>
        <position position="58"/>
    </location>
    <ligand>
        <name>heme c</name>
        <dbReference type="ChEBI" id="CHEBI:61717"/>
        <label>1</label>
    </ligand>
</feature>
<dbReference type="PANTHER" id="PTHR35008">
    <property type="entry name" value="BLL4482 PROTEIN-RELATED"/>
    <property type="match status" value="1"/>
</dbReference>
<evidence type="ECO:0000256" key="2">
    <source>
        <dbReference type="ARBA" id="ARBA00022723"/>
    </source>
</evidence>
<evidence type="ECO:0000256" key="4">
    <source>
        <dbReference type="PIRSR" id="PIRSR000018-50"/>
    </source>
</evidence>
<evidence type="ECO:0000256" key="5">
    <source>
        <dbReference type="PIRSR" id="PIRSR000018-51"/>
    </source>
</evidence>
<dbReference type="PROSITE" id="PS51007">
    <property type="entry name" value="CYTC"/>
    <property type="match status" value="3"/>
</dbReference>
<dbReference type="EMBL" id="JACHLP010000006">
    <property type="protein sequence ID" value="MBB4844705.1"/>
    <property type="molecule type" value="Genomic_DNA"/>
</dbReference>
<dbReference type="InterPro" id="IPR014353">
    <property type="entry name" value="Membr-bd_ADH_cyt_c"/>
</dbReference>
<dbReference type="GO" id="GO:0016614">
    <property type="term" value="F:oxidoreductase activity, acting on CH-OH group of donors"/>
    <property type="evidence" value="ECO:0007669"/>
    <property type="project" value="InterPro"/>
</dbReference>
<gene>
    <name evidence="7" type="ORF">HNP55_003249</name>
</gene>
<comment type="caution">
    <text evidence="7">The sequence shown here is derived from an EMBL/GenBank/DDBJ whole genome shotgun (WGS) entry which is preliminary data.</text>
</comment>
<dbReference type="GO" id="GO:0009055">
    <property type="term" value="F:electron transfer activity"/>
    <property type="evidence" value="ECO:0007669"/>
    <property type="project" value="InterPro"/>
</dbReference>
<reference evidence="7 8" key="1">
    <citation type="submission" date="2020-08" db="EMBL/GenBank/DDBJ databases">
        <title>Functional genomics of gut bacteria from endangered species of beetles.</title>
        <authorList>
            <person name="Carlos-Shanley C."/>
        </authorList>
    </citation>
    <scope>NUCLEOTIDE SEQUENCE [LARGE SCALE GENOMIC DNA]</scope>
    <source>
        <strain evidence="7 8">S00239</strain>
    </source>
</reference>
<dbReference type="PIRSF" id="PIRSF000018">
    <property type="entry name" value="Mb_ADH_cyt_c"/>
    <property type="match status" value="1"/>
</dbReference>
<feature type="binding site" description="axial binding residue" evidence="5">
    <location>
        <position position="208"/>
    </location>
    <ligand>
        <name>heme c</name>
        <dbReference type="ChEBI" id="CHEBI:61717"/>
        <label>2</label>
    </ligand>
    <ligandPart>
        <name>Fe</name>
        <dbReference type="ChEBI" id="CHEBI:18248"/>
    </ligandPart>
</feature>
<organism evidence="7 8">
    <name type="scientific">Roseateles oligotrophus</name>
    <dbReference type="NCBI Taxonomy" id="1769250"/>
    <lineage>
        <taxon>Bacteria</taxon>
        <taxon>Pseudomonadati</taxon>
        <taxon>Pseudomonadota</taxon>
        <taxon>Betaproteobacteria</taxon>
        <taxon>Burkholderiales</taxon>
        <taxon>Sphaerotilaceae</taxon>
        <taxon>Roseateles</taxon>
    </lineage>
</organism>
<name>A0A840LCR5_9BURK</name>
<dbReference type="GO" id="GO:0016020">
    <property type="term" value="C:membrane"/>
    <property type="evidence" value="ECO:0007669"/>
    <property type="project" value="InterPro"/>
</dbReference>
<keyword evidence="2 5" id="KW-0479">Metal-binding</keyword>
<sequence length="428" mass="45602">MSRRFKLGLLLGAGLLGAAAALFALNRLDEGPPAPAAPAPAPDQALARGAYLARVGNCMGCHTQRGGTPYAGGRAIATPFGSVFAPNLTPDKNQGLGSWSADDFWRALHNGRSRDGRLLSPAFPYNNYSLLSRADADALYAYLRTLPASEQPNRAHELRFPYNTQLALAAWRALYFRPAVYRADANQSAQWNRGAYLSQGLAHCNACHAPRNSLGAVASADDFSGGMLDALGWYAPSLHDPQEGSVAGWSPQALRQWLKSGRNEHASALGPMGEVILGSTQYLSEPDLDAMLLYLQTLPQHPARPSQARPAEPTLRAQGARLYDRHCASCHGDKGQGAPGAYPALAGNRVVTMATPANLLRVIQRGGFAPATAGNPRPYGMPPFAGVLDDGELAALASYLRSAWGNQAQGASDVRPMDVLQLKSQRVD</sequence>
<feature type="binding site" description="covalent" evidence="4">
    <location>
        <position position="207"/>
    </location>
    <ligand>
        <name>heme c</name>
        <dbReference type="ChEBI" id="CHEBI:61717"/>
        <label>2</label>
    </ligand>
</feature>
<feature type="binding site" description="covalent" evidence="4">
    <location>
        <position position="61"/>
    </location>
    <ligand>
        <name>heme c</name>
        <dbReference type="ChEBI" id="CHEBI:61717"/>
        <label>1</label>
    </ligand>
</feature>
<keyword evidence="1 4" id="KW-0349">Heme</keyword>
<evidence type="ECO:0000256" key="1">
    <source>
        <dbReference type="ARBA" id="ARBA00022617"/>
    </source>
</evidence>
<dbReference type="Pfam" id="PF00034">
    <property type="entry name" value="Cytochrom_C"/>
    <property type="match status" value="2"/>
</dbReference>